<evidence type="ECO:0000313" key="5">
    <source>
        <dbReference type="Proteomes" id="UP000799537"/>
    </source>
</evidence>
<gene>
    <name evidence="4" type="ORF">M409DRAFT_22403</name>
</gene>
<evidence type="ECO:0000256" key="2">
    <source>
        <dbReference type="ARBA" id="ARBA00022857"/>
    </source>
</evidence>
<accession>A0A6A6CKM7</accession>
<dbReference type="InterPro" id="IPR036291">
    <property type="entry name" value="NAD(P)-bd_dom_sf"/>
</dbReference>
<dbReference type="EMBL" id="ML993593">
    <property type="protein sequence ID" value="KAF2167601.1"/>
    <property type="molecule type" value="Genomic_DNA"/>
</dbReference>
<evidence type="ECO:0000256" key="1">
    <source>
        <dbReference type="ARBA" id="ARBA00006484"/>
    </source>
</evidence>
<proteinExistence type="inferred from homology"/>
<reference evidence="4" key="1">
    <citation type="journal article" date="2020" name="Stud. Mycol.">
        <title>101 Dothideomycetes genomes: a test case for predicting lifestyles and emergence of pathogens.</title>
        <authorList>
            <person name="Haridas S."/>
            <person name="Albert R."/>
            <person name="Binder M."/>
            <person name="Bloem J."/>
            <person name="Labutti K."/>
            <person name="Salamov A."/>
            <person name="Andreopoulos B."/>
            <person name="Baker S."/>
            <person name="Barry K."/>
            <person name="Bills G."/>
            <person name="Bluhm B."/>
            <person name="Cannon C."/>
            <person name="Castanera R."/>
            <person name="Culley D."/>
            <person name="Daum C."/>
            <person name="Ezra D."/>
            <person name="Gonzalez J."/>
            <person name="Henrissat B."/>
            <person name="Kuo A."/>
            <person name="Liang C."/>
            <person name="Lipzen A."/>
            <person name="Lutzoni F."/>
            <person name="Magnuson J."/>
            <person name="Mondo S."/>
            <person name="Nolan M."/>
            <person name="Ohm R."/>
            <person name="Pangilinan J."/>
            <person name="Park H.-J."/>
            <person name="Ramirez L."/>
            <person name="Alfaro M."/>
            <person name="Sun H."/>
            <person name="Tritt A."/>
            <person name="Yoshinaga Y."/>
            <person name="Zwiers L.-H."/>
            <person name="Turgeon B."/>
            <person name="Goodwin S."/>
            <person name="Spatafora J."/>
            <person name="Crous P."/>
            <person name="Grigoriev I."/>
        </authorList>
    </citation>
    <scope>NUCLEOTIDE SEQUENCE</scope>
    <source>
        <strain evidence="4">ATCC 36951</strain>
    </source>
</reference>
<dbReference type="PRINTS" id="PR00080">
    <property type="entry name" value="SDRFAMILY"/>
</dbReference>
<evidence type="ECO:0000256" key="3">
    <source>
        <dbReference type="ARBA" id="ARBA00023002"/>
    </source>
</evidence>
<dbReference type="RefSeq" id="XP_033668490.1">
    <property type="nucleotide sequence ID" value="XM_033806318.1"/>
</dbReference>
<keyword evidence="5" id="KW-1185">Reference proteome</keyword>
<dbReference type="Gene3D" id="3.40.50.720">
    <property type="entry name" value="NAD(P)-binding Rossmann-like Domain"/>
    <property type="match status" value="1"/>
</dbReference>
<organism evidence="4 5">
    <name type="scientific">Zasmidium cellare ATCC 36951</name>
    <dbReference type="NCBI Taxonomy" id="1080233"/>
    <lineage>
        <taxon>Eukaryota</taxon>
        <taxon>Fungi</taxon>
        <taxon>Dikarya</taxon>
        <taxon>Ascomycota</taxon>
        <taxon>Pezizomycotina</taxon>
        <taxon>Dothideomycetes</taxon>
        <taxon>Dothideomycetidae</taxon>
        <taxon>Mycosphaerellales</taxon>
        <taxon>Mycosphaerellaceae</taxon>
        <taxon>Zasmidium</taxon>
    </lineage>
</organism>
<dbReference type="Proteomes" id="UP000799537">
    <property type="component" value="Unassembled WGS sequence"/>
</dbReference>
<protein>
    <submittedName>
        <fullName evidence="4">Uncharacterized protein</fullName>
    </submittedName>
</protein>
<keyword evidence="3" id="KW-0560">Oxidoreductase</keyword>
<dbReference type="OrthoDB" id="294295at2759"/>
<dbReference type="FunFam" id="3.40.50.720:FF:000084">
    <property type="entry name" value="Short-chain dehydrogenase reductase"/>
    <property type="match status" value="1"/>
</dbReference>
<dbReference type="AlphaFoldDB" id="A0A6A6CKM7"/>
<dbReference type="InterPro" id="IPR002347">
    <property type="entry name" value="SDR_fam"/>
</dbReference>
<keyword evidence="2" id="KW-0521">NADP</keyword>
<dbReference type="Pfam" id="PF13561">
    <property type="entry name" value="adh_short_C2"/>
    <property type="match status" value="1"/>
</dbReference>
<evidence type="ECO:0000313" key="4">
    <source>
        <dbReference type="EMBL" id="KAF2167601.1"/>
    </source>
</evidence>
<dbReference type="PANTHER" id="PTHR43618">
    <property type="entry name" value="7-ALPHA-HYDROXYSTEROID DEHYDROGENASE"/>
    <property type="match status" value="1"/>
</dbReference>
<dbReference type="PRINTS" id="PR00081">
    <property type="entry name" value="GDHRDH"/>
</dbReference>
<dbReference type="PANTHER" id="PTHR43618:SF8">
    <property type="entry name" value="7ALPHA-HYDROXYSTEROID DEHYDROGENASE"/>
    <property type="match status" value="1"/>
</dbReference>
<name>A0A6A6CKM7_ZASCE</name>
<comment type="similarity">
    <text evidence="1">Belongs to the short-chain dehydrogenases/reductases (SDR) family.</text>
</comment>
<dbReference type="InterPro" id="IPR052178">
    <property type="entry name" value="Sec_Metab_Biosynth_SDR"/>
</dbReference>
<dbReference type="SUPFAM" id="SSF51735">
    <property type="entry name" value="NAD(P)-binding Rossmann-fold domains"/>
    <property type="match status" value="1"/>
</dbReference>
<dbReference type="GO" id="GO:0016491">
    <property type="term" value="F:oxidoreductase activity"/>
    <property type="evidence" value="ECO:0007669"/>
    <property type="project" value="UniProtKB-KW"/>
</dbReference>
<sequence>MASGTEDLKVGTLFSFHQLIVLVTGGSSGIGEMIAEAFVQNGAHVIIASRKQKELDSTTMRLNKLGPGRCEYIVADLKDKAGANALVSDVKSRVSRLNVLVNCAGASWGGPFDDFPEMGWDKLMALNVKSIFYLSAGLRPLLQKNATDVFPSRIINVASIAGIRTTDVTSGADGGLAAPGNGTFSYGPSKAAVIHLTKQMASKFAPLHINVNVVCPGVFPSRMTAYGIQVALPTLLARQPTGRIGRPSDIAGLVLFLSSLGSAHMTGSTFEIDGGSNSSGWKTKVSAPLVEQARNNSKL</sequence>
<dbReference type="GeneID" id="54559590"/>